<dbReference type="PANTHER" id="PTHR43775:SF51">
    <property type="entry name" value="INACTIVE PHENOLPHTHIOCEROL SYNTHESIS POLYKETIDE SYNTHASE TYPE I PKS1-RELATED"/>
    <property type="match status" value="1"/>
</dbReference>
<dbReference type="SUPFAM" id="SSF52151">
    <property type="entry name" value="FabD/lysophospholipase-like"/>
    <property type="match status" value="1"/>
</dbReference>
<feature type="region of interest" description="Disordered" evidence="7">
    <location>
        <begin position="485"/>
        <end position="505"/>
    </location>
</feature>
<dbReference type="GO" id="GO:0017000">
    <property type="term" value="P:antibiotic biosynthetic process"/>
    <property type="evidence" value="ECO:0007669"/>
    <property type="project" value="UniProtKB-KW"/>
</dbReference>
<dbReference type="AlphaFoldDB" id="A0A2M8M5E5"/>
<dbReference type="SUPFAM" id="SSF47336">
    <property type="entry name" value="ACP-like"/>
    <property type="match status" value="1"/>
</dbReference>
<dbReference type="InterPro" id="IPR014043">
    <property type="entry name" value="Acyl_transferase_dom"/>
</dbReference>
<dbReference type="InterPro" id="IPR032821">
    <property type="entry name" value="PKS_assoc"/>
</dbReference>
<evidence type="ECO:0000256" key="1">
    <source>
        <dbReference type="ARBA" id="ARBA00022450"/>
    </source>
</evidence>
<dbReference type="InterPro" id="IPR016039">
    <property type="entry name" value="Thiolase-like"/>
</dbReference>
<dbReference type="Pfam" id="PF00698">
    <property type="entry name" value="Acyl_transf_1"/>
    <property type="match status" value="1"/>
</dbReference>
<evidence type="ECO:0000256" key="5">
    <source>
        <dbReference type="ARBA" id="ARBA00023268"/>
    </source>
</evidence>
<dbReference type="FunFam" id="3.40.366.10:FF:000002">
    <property type="entry name" value="Probable polyketide synthase 2"/>
    <property type="match status" value="1"/>
</dbReference>
<keyword evidence="2" id="KW-0597">Phosphoprotein</keyword>
<keyword evidence="4" id="KW-0045">Antibiotic biosynthesis</keyword>
<dbReference type="InterPro" id="IPR020806">
    <property type="entry name" value="PKS_PP-bd"/>
</dbReference>
<evidence type="ECO:0000256" key="3">
    <source>
        <dbReference type="ARBA" id="ARBA00022679"/>
    </source>
</evidence>
<dbReference type="Proteomes" id="UP000230407">
    <property type="component" value="Unassembled WGS sequence"/>
</dbReference>
<dbReference type="SMART" id="SM00827">
    <property type="entry name" value="PKS_AT"/>
    <property type="match status" value="1"/>
</dbReference>
<protein>
    <recommendedName>
        <fullName evidence="8">Carrier domain-containing protein</fullName>
    </recommendedName>
</protein>
<dbReference type="Gene3D" id="3.30.70.3290">
    <property type="match status" value="1"/>
</dbReference>
<gene>
    <name evidence="9" type="ORF">CUT44_05080</name>
</gene>
<evidence type="ECO:0000259" key="8">
    <source>
        <dbReference type="PROSITE" id="PS50075"/>
    </source>
</evidence>
<dbReference type="SUPFAM" id="SSF55048">
    <property type="entry name" value="Probable ACP-binding domain of malonyl-CoA ACP transacylase"/>
    <property type="match status" value="1"/>
</dbReference>
<sequence length="604" mass="65536">WPHTGHPRRIGISAFGVSGTNAHAIIEQPPPHPTPHEKEETPEPHPDTHIPWLLSARTPTALTARARQLVAHVEAHPELDADTLGRALATTRASLEHRAALVGTDRNKLLDAARRLAEGRPSPRVVTGKAATGPLAFLFSGQGSQRLGMGRELHARHPAFAEAFDSVCEELDARLARPVRTAVFADPASEEAQLLDRTEFTQPALFAFEVATVRLLASWGIRPDIVAGHSVGEIVAAHVAGVLSLGDAATLVCARARLMQALPPGGAMAAVGTGEEEVAELLAGHEHEVSIAAVNGPASVVLSGSEEPLLEIVGRLRALGHRTKRLRVSHAFHSPLVEPMQEEFGRVARELSYSAPRVPVVSNVTGRLAEGGDLVTPEYWVRHVRAAVRFHATVRTLESERVRTFLEVGPGDTLTAMVHEGLTTPTEAVPVVRRGDDESLSLLTALARLHVRGSALAVPRHPVHIPLPTYPFERKRYWLERTPMPREEQTLAPQEPPVPETAEESARTLVAGLSERPSEERRKELVGLVIELAAAALGHDGTDEFDEETGFFDVGFSSLTAVEVRNKINEICGLETTPMLLFDYPTPLMLAEHLDELLFTPQSH</sequence>
<dbReference type="PANTHER" id="PTHR43775">
    <property type="entry name" value="FATTY ACID SYNTHASE"/>
    <property type="match status" value="1"/>
</dbReference>
<dbReference type="Gene3D" id="3.40.366.10">
    <property type="entry name" value="Malonyl-Coenzyme A Acyl Carrier Protein, domain 2"/>
    <property type="match status" value="1"/>
</dbReference>
<keyword evidence="5" id="KW-0511">Multifunctional enzyme</keyword>
<comment type="caution">
    <text evidence="9">The sequence shown here is derived from an EMBL/GenBank/DDBJ whole genome shotgun (WGS) entry which is preliminary data.</text>
</comment>
<feature type="domain" description="Carrier" evidence="8">
    <location>
        <begin position="523"/>
        <end position="598"/>
    </location>
</feature>
<dbReference type="GO" id="GO:0004312">
    <property type="term" value="F:fatty acid synthase activity"/>
    <property type="evidence" value="ECO:0007669"/>
    <property type="project" value="TreeGrafter"/>
</dbReference>
<feature type="region of interest" description="Disordered" evidence="7">
    <location>
        <begin position="24"/>
        <end position="46"/>
    </location>
</feature>
<dbReference type="PROSITE" id="PS00012">
    <property type="entry name" value="PHOSPHOPANTETHEINE"/>
    <property type="match status" value="1"/>
</dbReference>
<dbReference type="InterPro" id="IPR001227">
    <property type="entry name" value="Ac_transferase_dom_sf"/>
</dbReference>
<organism evidence="9 10">
    <name type="scientific">Streptomyces carminius</name>
    <dbReference type="NCBI Taxonomy" id="2665496"/>
    <lineage>
        <taxon>Bacteria</taxon>
        <taxon>Bacillati</taxon>
        <taxon>Actinomycetota</taxon>
        <taxon>Actinomycetes</taxon>
        <taxon>Kitasatosporales</taxon>
        <taxon>Streptomycetaceae</taxon>
        <taxon>Streptomyces</taxon>
    </lineage>
</organism>
<evidence type="ECO:0000313" key="9">
    <source>
        <dbReference type="EMBL" id="PJE99425.1"/>
    </source>
</evidence>
<dbReference type="RefSeq" id="WP_146252175.1">
    <property type="nucleotide sequence ID" value="NZ_PGGW01000015.1"/>
</dbReference>
<feature type="compositionally biased region" description="Basic and acidic residues" evidence="7">
    <location>
        <begin position="34"/>
        <end position="46"/>
    </location>
</feature>
<dbReference type="Gene3D" id="1.10.1200.10">
    <property type="entry name" value="ACP-like"/>
    <property type="match status" value="1"/>
</dbReference>
<dbReference type="Pfam" id="PF00550">
    <property type="entry name" value="PP-binding"/>
    <property type="match status" value="1"/>
</dbReference>
<dbReference type="EMBL" id="PGGW01000015">
    <property type="protein sequence ID" value="PJE99425.1"/>
    <property type="molecule type" value="Genomic_DNA"/>
</dbReference>
<evidence type="ECO:0000313" key="10">
    <source>
        <dbReference type="Proteomes" id="UP000230407"/>
    </source>
</evidence>
<evidence type="ECO:0000256" key="2">
    <source>
        <dbReference type="ARBA" id="ARBA00022553"/>
    </source>
</evidence>
<dbReference type="SMART" id="SM01294">
    <property type="entry name" value="PKS_PP_betabranch"/>
    <property type="match status" value="1"/>
</dbReference>
<keyword evidence="6" id="KW-0012">Acyltransferase</keyword>
<dbReference type="InterPro" id="IPR036736">
    <property type="entry name" value="ACP-like_sf"/>
</dbReference>
<dbReference type="InterPro" id="IPR009081">
    <property type="entry name" value="PP-bd_ACP"/>
</dbReference>
<dbReference type="SMART" id="SM00823">
    <property type="entry name" value="PKS_PP"/>
    <property type="match status" value="1"/>
</dbReference>
<dbReference type="InterPro" id="IPR006162">
    <property type="entry name" value="Ppantetheine_attach_site"/>
</dbReference>
<dbReference type="PROSITE" id="PS50075">
    <property type="entry name" value="CARRIER"/>
    <property type="match status" value="1"/>
</dbReference>
<feature type="non-terminal residue" evidence="9">
    <location>
        <position position="1"/>
    </location>
</feature>
<evidence type="ECO:0000256" key="7">
    <source>
        <dbReference type="SAM" id="MobiDB-lite"/>
    </source>
</evidence>
<evidence type="ECO:0000256" key="4">
    <source>
        <dbReference type="ARBA" id="ARBA00023194"/>
    </source>
</evidence>
<keyword evidence="10" id="KW-1185">Reference proteome</keyword>
<dbReference type="InterPro" id="IPR016036">
    <property type="entry name" value="Malonyl_transacylase_ACP-bd"/>
</dbReference>
<dbReference type="Gene3D" id="3.40.47.10">
    <property type="match status" value="1"/>
</dbReference>
<dbReference type="GO" id="GO:0006633">
    <property type="term" value="P:fatty acid biosynthetic process"/>
    <property type="evidence" value="ECO:0007669"/>
    <property type="project" value="TreeGrafter"/>
</dbReference>
<keyword evidence="3" id="KW-0808">Transferase</keyword>
<dbReference type="InterPro" id="IPR050091">
    <property type="entry name" value="PKS_NRPS_Biosynth_Enz"/>
</dbReference>
<name>A0A2M8M5E5_9ACTN</name>
<dbReference type="GO" id="GO:0031177">
    <property type="term" value="F:phosphopantetheine binding"/>
    <property type="evidence" value="ECO:0007669"/>
    <property type="project" value="InterPro"/>
</dbReference>
<dbReference type="InterPro" id="IPR016035">
    <property type="entry name" value="Acyl_Trfase/lysoPLipase"/>
</dbReference>
<reference evidence="9 10" key="1">
    <citation type="submission" date="2017-11" db="EMBL/GenBank/DDBJ databases">
        <title>Streptomyces carmine sp. nov., a novel actinomycete isolated from Sophora alopecuroides in Xinjiang, China.</title>
        <authorList>
            <person name="Wang Y."/>
            <person name="Luo X."/>
            <person name="Wan C."/>
            <person name="Zhang L."/>
        </authorList>
    </citation>
    <scope>NUCLEOTIDE SEQUENCE [LARGE SCALE GENOMIC DNA]</scope>
    <source>
        <strain evidence="9 10">TRM SA0054</strain>
    </source>
</reference>
<proteinExistence type="predicted"/>
<dbReference type="Pfam" id="PF16197">
    <property type="entry name" value="KAsynt_C_assoc"/>
    <property type="match status" value="1"/>
</dbReference>
<accession>A0A2M8M5E5</accession>
<keyword evidence="1" id="KW-0596">Phosphopantetheine</keyword>
<evidence type="ECO:0000256" key="6">
    <source>
        <dbReference type="ARBA" id="ARBA00023315"/>
    </source>
</evidence>